<accession>A0ABQ3G2H0</accession>
<organism evidence="2 3">
    <name type="scientific">Pseudorhodoferax aquiterrae</name>
    <dbReference type="NCBI Taxonomy" id="747304"/>
    <lineage>
        <taxon>Bacteria</taxon>
        <taxon>Pseudomonadati</taxon>
        <taxon>Pseudomonadota</taxon>
        <taxon>Betaproteobacteria</taxon>
        <taxon>Burkholderiales</taxon>
        <taxon>Comamonadaceae</taxon>
    </lineage>
</organism>
<feature type="transmembrane region" description="Helical" evidence="1">
    <location>
        <begin position="44"/>
        <end position="69"/>
    </location>
</feature>
<evidence type="ECO:0008006" key="4">
    <source>
        <dbReference type="Google" id="ProtNLM"/>
    </source>
</evidence>
<sequence length="129" mass="13480">MMLHPIFSTVVSRPDLVVDHLSAYVALASEEAAATGRDLKLRAVALAVAGVFGLMFVLLAGVAAMLGLLHGQFHWGLAAVPGIALLITLGALLASRRPSPGERFAELRRQMAADIGLLRTAGEGGHGHH</sequence>
<dbReference type="EMBL" id="BMYK01000007">
    <property type="protein sequence ID" value="GHC84023.1"/>
    <property type="molecule type" value="Genomic_DNA"/>
</dbReference>
<gene>
    <name evidence="2" type="ORF">GCM10007320_28070</name>
</gene>
<name>A0ABQ3G2H0_9BURK</name>
<keyword evidence="1" id="KW-1133">Transmembrane helix</keyword>
<protein>
    <recommendedName>
        <fullName evidence="4">Superfamily III holin-X</fullName>
    </recommendedName>
</protein>
<comment type="caution">
    <text evidence="2">The sequence shown here is derived from an EMBL/GenBank/DDBJ whole genome shotgun (WGS) entry which is preliminary data.</text>
</comment>
<feature type="transmembrane region" description="Helical" evidence="1">
    <location>
        <begin position="75"/>
        <end position="94"/>
    </location>
</feature>
<evidence type="ECO:0000313" key="2">
    <source>
        <dbReference type="EMBL" id="GHC84023.1"/>
    </source>
</evidence>
<keyword evidence="3" id="KW-1185">Reference proteome</keyword>
<evidence type="ECO:0000256" key="1">
    <source>
        <dbReference type="SAM" id="Phobius"/>
    </source>
</evidence>
<evidence type="ECO:0000313" key="3">
    <source>
        <dbReference type="Proteomes" id="UP000626210"/>
    </source>
</evidence>
<keyword evidence="1" id="KW-0472">Membrane</keyword>
<keyword evidence="1" id="KW-0812">Transmembrane</keyword>
<proteinExistence type="predicted"/>
<dbReference type="Proteomes" id="UP000626210">
    <property type="component" value="Unassembled WGS sequence"/>
</dbReference>
<reference evidence="3" key="1">
    <citation type="journal article" date="2019" name="Int. J. Syst. Evol. Microbiol.">
        <title>The Global Catalogue of Microorganisms (GCM) 10K type strain sequencing project: providing services to taxonomists for standard genome sequencing and annotation.</title>
        <authorList>
            <consortium name="The Broad Institute Genomics Platform"/>
            <consortium name="The Broad Institute Genome Sequencing Center for Infectious Disease"/>
            <person name="Wu L."/>
            <person name="Ma J."/>
        </authorList>
    </citation>
    <scope>NUCLEOTIDE SEQUENCE [LARGE SCALE GENOMIC DNA]</scope>
    <source>
        <strain evidence="3">KCTC 23314</strain>
    </source>
</reference>